<dbReference type="OrthoDB" id="39460at10239"/>
<gene>
    <name evidence="1" type="ORF">PX29p259</name>
</gene>
<dbReference type="GeneID" id="18560183"/>
<dbReference type="EMBL" id="GU396103">
    <property type="protein sequence ID" value="ADQ52978.1"/>
    <property type="molecule type" value="Genomic_DNA"/>
</dbReference>
<dbReference type="KEGG" id="vg:18560183"/>
<protein>
    <submittedName>
        <fullName evidence="1">Uncharacterized protein</fullName>
    </submittedName>
</protein>
<sequence>MILPKIEFEFSKRTKKIMFAVAVVAMAMPAASEYMSNVVVTDVDCNVTYKGQVVHIEKSQFAPSPTNATFFYSDDAGWMKETETTDKTCKELKK</sequence>
<name>E5DQJ2_9CAUD</name>
<organism evidence="1 2">
    <name type="scientific">Aeromonas phage PX29</name>
    <dbReference type="NCBI Taxonomy" id="926067"/>
    <lineage>
        <taxon>Viruses</taxon>
        <taxon>Duplodnaviria</taxon>
        <taxon>Heunggongvirae</taxon>
        <taxon>Uroviricota</taxon>
        <taxon>Caudoviricetes</taxon>
        <taxon>Pantevenvirales</taxon>
        <taxon>Straboviridae</taxon>
        <taxon>Angelvirus</taxon>
        <taxon>Angelvirus px29</taxon>
    </lineage>
</organism>
<accession>E5DQJ2</accession>
<keyword evidence="2" id="KW-1185">Reference proteome</keyword>
<proteinExistence type="predicted"/>
<dbReference type="RefSeq" id="YP_009011688.1">
    <property type="nucleotide sequence ID" value="NC_023688.1"/>
</dbReference>
<evidence type="ECO:0000313" key="1">
    <source>
        <dbReference type="EMBL" id="ADQ52978.1"/>
    </source>
</evidence>
<dbReference type="Proteomes" id="UP000008726">
    <property type="component" value="Segment"/>
</dbReference>
<evidence type="ECO:0000313" key="2">
    <source>
        <dbReference type="Proteomes" id="UP000008726"/>
    </source>
</evidence>
<reference evidence="1 2" key="1">
    <citation type="journal article" date="2010" name="Virol. J.">
        <title>Genomes of the T4-related bacteriophages as windows on microbial genome evolution.</title>
        <authorList>
            <person name="Petrov V.M."/>
            <person name="Ratnayaka S."/>
            <person name="Nolan J.M."/>
            <person name="Miller E.S."/>
            <person name="Karam J.D."/>
        </authorList>
    </citation>
    <scope>NUCLEOTIDE SEQUENCE [LARGE SCALE GENOMIC DNA]</scope>
</reference>